<comment type="similarity">
    <text evidence="2">Belongs to the glycerophosphoryl diester phosphodiesterase family.</text>
</comment>
<protein>
    <submittedName>
        <fullName evidence="10">Glycerophosphodiester phosphodiesterase domain-containing protein 5</fullName>
    </submittedName>
</protein>
<dbReference type="InterPro" id="IPR017946">
    <property type="entry name" value="PLC-like_Pdiesterase_TIM-brl"/>
</dbReference>
<dbReference type="PANTHER" id="PTHR23344">
    <property type="entry name" value="GLYCEROPHOSPHORYL DIESTER PHOSPHODIESTERASE"/>
    <property type="match status" value="1"/>
</dbReference>
<name>A0AA47M3E0_MERPO</name>
<dbReference type="Pfam" id="PF03009">
    <property type="entry name" value="GDPD"/>
    <property type="match status" value="1"/>
</dbReference>
<feature type="transmembrane region" description="Helical" evidence="8">
    <location>
        <begin position="74"/>
        <end position="102"/>
    </location>
</feature>
<keyword evidence="11" id="KW-1185">Reference proteome</keyword>
<gene>
    <name evidence="10" type="primary">GDPD5_2</name>
    <name evidence="10" type="ORF">N1851_031988</name>
</gene>
<keyword evidence="5 8" id="KW-1133">Transmembrane helix</keyword>
<evidence type="ECO:0000256" key="3">
    <source>
        <dbReference type="ARBA" id="ARBA00022692"/>
    </source>
</evidence>
<feature type="transmembrane region" description="Helical" evidence="8">
    <location>
        <begin position="114"/>
        <end position="136"/>
    </location>
</feature>
<dbReference type="Proteomes" id="UP001174136">
    <property type="component" value="Unassembled WGS sequence"/>
</dbReference>
<dbReference type="PROSITE" id="PS51704">
    <property type="entry name" value="GP_PDE"/>
    <property type="match status" value="1"/>
</dbReference>
<comment type="subcellular location">
    <subcellularLocation>
        <location evidence="1">Membrane</location>
        <topology evidence="1">Multi-pass membrane protein</topology>
    </subcellularLocation>
</comment>
<evidence type="ECO:0000256" key="4">
    <source>
        <dbReference type="ARBA" id="ARBA00022801"/>
    </source>
</evidence>
<evidence type="ECO:0000313" key="11">
    <source>
        <dbReference type="Proteomes" id="UP001174136"/>
    </source>
</evidence>
<feature type="domain" description="GP-PDE" evidence="9">
    <location>
        <begin position="218"/>
        <end position="472"/>
    </location>
</feature>
<comment type="caution">
    <text evidence="10">The sequence shown here is derived from an EMBL/GenBank/DDBJ whole genome shotgun (WGS) entry which is preliminary data.</text>
</comment>
<evidence type="ECO:0000256" key="6">
    <source>
        <dbReference type="ARBA" id="ARBA00023136"/>
    </source>
</evidence>
<dbReference type="EMBL" id="JAOPHQ010006066">
    <property type="protein sequence ID" value="KAK0132900.1"/>
    <property type="molecule type" value="Genomic_DNA"/>
</dbReference>
<dbReference type="GO" id="GO:0005886">
    <property type="term" value="C:plasma membrane"/>
    <property type="evidence" value="ECO:0007669"/>
    <property type="project" value="TreeGrafter"/>
</dbReference>
<evidence type="ECO:0000256" key="1">
    <source>
        <dbReference type="ARBA" id="ARBA00004141"/>
    </source>
</evidence>
<dbReference type="SUPFAM" id="SSF51695">
    <property type="entry name" value="PLC-like phosphodiesterases"/>
    <property type="match status" value="1"/>
</dbReference>
<feature type="transmembrane region" description="Helical" evidence="8">
    <location>
        <begin position="484"/>
        <end position="504"/>
    </location>
</feature>
<evidence type="ECO:0000256" key="8">
    <source>
        <dbReference type="SAM" id="Phobius"/>
    </source>
</evidence>
<evidence type="ECO:0000256" key="7">
    <source>
        <dbReference type="ARBA" id="ARBA00023180"/>
    </source>
</evidence>
<sequence length="510" mass="58307">MEGGCGRVCFRGFYSCSWRRPGNRVKKHEGGWLSFVFLVCLLTVGWMYICLVTFNDRDDVNWKGFSWLKQWVNWFMVVIIISTVLTCYCILLLVFALFQIALKEPLHLHWLHKVVLFFGVVFITLAVIGISCMWTTEWPTVLLSLQATGPFLQIGAVVALTLLSWFVFHSIHTARRVGSKILIGVTFTVMVIAVYLSPLLIQHHTPCLVDPGQIPPRPQLIGHRGAPMLAPENTMMSFKRSVACNVTAFETDVQISGDKVPFLMHDHHMGFLLRTTDAKHRFSGRNIKRSSELKWEELQNLNAGEWFLKTDPFHTVSQLSVEEEERARNQTIPSLLQLLDLAQEHSISIMFDLKNEDKEVNDAMITVKTIQKSGIDPRLILWLPPKRRSDVIKQAPDFKQVYSNIVDMERAGGSYLNLKYSSLNTSKLRELGQNNVTVNLWVVNESWLFSLLWCTGVSSVTTNSCHRFQHMSHPDWTLGPTQYISVWITVDLLSLLIMSGLVIYKGRLRQ</sequence>
<keyword evidence="4" id="KW-0378">Hydrolase</keyword>
<dbReference type="GO" id="GO:0008889">
    <property type="term" value="F:glycerophosphodiester phosphodiesterase activity"/>
    <property type="evidence" value="ECO:0007669"/>
    <property type="project" value="TreeGrafter"/>
</dbReference>
<keyword evidence="3 8" id="KW-0812">Transmembrane</keyword>
<keyword evidence="6 8" id="KW-0472">Membrane</keyword>
<evidence type="ECO:0000259" key="9">
    <source>
        <dbReference type="PROSITE" id="PS51704"/>
    </source>
</evidence>
<organism evidence="10 11">
    <name type="scientific">Merluccius polli</name>
    <name type="common">Benguela hake</name>
    <name type="synonym">Merluccius cadenati</name>
    <dbReference type="NCBI Taxonomy" id="89951"/>
    <lineage>
        <taxon>Eukaryota</taxon>
        <taxon>Metazoa</taxon>
        <taxon>Chordata</taxon>
        <taxon>Craniata</taxon>
        <taxon>Vertebrata</taxon>
        <taxon>Euteleostomi</taxon>
        <taxon>Actinopterygii</taxon>
        <taxon>Neopterygii</taxon>
        <taxon>Teleostei</taxon>
        <taxon>Neoteleostei</taxon>
        <taxon>Acanthomorphata</taxon>
        <taxon>Zeiogadaria</taxon>
        <taxon>Gadariae</taxon>
        <taxon>Gadiformes</taxon>
        <taxon>Gadoidei</taxon>
        <taxon>Merlucciidae</taxon>
        <taxon>Merluccius</taxon>
    </lineage>
</organism>
<dbReference type="InterPro" id="IPR030395">
    <property type="entry name" value="GP_PDE_dom"/>
</dbReference>
<proteinExistence type="inferred from homology"/>
<feature type="transmembrane region" description="Helical" evidence="8">
    <location>
        <begin position="181"/>
        <end position="201"/>
    </location>
</feature>
<evidence type="ECO:0000256" key="5">
    <source>
        <dbReference type="ARBA" id="ARBA00022989"/>
    </source>
</evidence>
<reference evidence="10" key="1">
    <citation type="journal article" date="2023" name="Front. Mar. Sci.">
        <title>A new Merluccius polli reference genome to investigate the effects of global change in West African waters.</title>
        <authorList>
            <person name="Mateo J.L."/>
            <person name="Blanco-Fernandez C."/>
            <person name="Garcia-Vazquez E."/>
            <person name="Machado-Schiaffino G."/>
        </authorList>
    </citation>
    <scope>NUCLEOTIDE SEQUENCE</scope>
    <source>
        <strain evidence="10">C29</strain>
        <tissue evidence="10">Fin</tissue>
    </source>
</reference>
<accession>A0AA47M3E0</accession>
<evidence type="ECO:0000313" key="10">
    <source>
        <dbReference type="EMBL" id="KAK0132900.1"/>
    </source>
</evidence>
<feature type="transmembrane region" description="Helical" evidence="8">
    <location>
        <begin position="32"/>
        <end position="54"/>
    </location>
</feature>
<dbReference type="GO" id="GO:0006629">
    <property type="term" value="P:lipid metabolic process"/>
    <property type="evidence" value="ECO:0007669"/>
    <property type="project" value="InterPro"/>
</dbReference>
<dbReference type="PANTHER" id="PTHR23344:SF1">
    <property type="entry name" value="GLYCEROPHOSPHOINOSITOL INOSITOLPHOSPHODIESTERASE GDPD2"/>
    <property type="match status" value="1"/>
</dbReference>
<evidence type="ECO:0000256" key="2">
    <source>
        <dbReference type="ARBA" id="ARBA00007277"/>
    </source>
</evidence>
<dbReference type="AlphaFoldDB" id="A0AA47M3E0"/>
<keyword evidence="7" id="KW-0325">Glycoprotein</keyword>
<feature type="transmembrane region" description="Helical" evidence="8">
    <location>
        <begin position="151"/>
        <end position="169"/>
    </location>
</feature>
<dbReference type="Gene3D" id="3.20.20.190">
    <property type="entry name" value="Phosphatidylinositol (PI) phosphodiesterase"/>
    <property type="match status" value="1"/>
</dbReference>